<dbReference type="RefSeq" id="WP_320188683.1">
    <property type="nucleotide sequence ID" value="NZ_CP192765.1"/>
</dbReference>
<dbReference type="AlphaFoldDB" id="A0AAW9FIM4"/>
<gene>
    <name evidence="2" type="ORF">RMR22_23685</name>
    <name evidence="3" type="ORF">RMS29_25395</name>
</gene>
<evidence type="ECO:0000313" key="4">
    <source>
        <dbReference type="Proteomes" id="UP001277561"/>
    </source>
</evidence>
<dbReference type="Gene3D" id="3.40.50.1820">
    <property type="entry name" value="alpha/beta hydrolase"/>
    <property type="match status" value="1"/>
</dbReference>
<organism evidence="2">
    <name type="scientific">Agrobacterium rosae</name>
    <dbReference type="NCBI Taxonomy" id="1972867"/>
    <lineage>
        <taxon>Bacteria</taxon>
        <taxon>Pseudomonadati</taxon>
        <taxon>Pseudomonadota</taxon>
        <taxon>Alphaproteobacteria</taxon>
        <taxon>Hyphomicrobiales</taxon>
        <taxon>Rhizobiaceae</taxon>
        <taxon>Rhizobium/Agrobacterium group</taxon>
        <taxon>Agrobacterium</taxon>
    </lineage>
</organism>
<dbReference type="GO" id="GO:0016787">
    <property type="term" value="F:hydrolase activity"/>
    <property type="evidence" value="ECO:0007669"/>
    <property type="project" value="UniProtKB-KW"/>
</dbReference>
<evidence type="ECO:0000256" key="1">
    <source>
        <dbReference type="SAM" id="SignalP"/>
    </source>
</evidence>
<dbReference type="Proteomes" id="UP001277561">
    <property type="component" value="Unassembled WGS sequence"/>
</dbReference>
<accession>A0AAW9FIM4</accession>
<protein>
    <submittedName>
        <fullName evidence="2">Alpha/beta hydrolase</fullName>
    </submittedName>
</protein>
<keyword evidence="2" id="KW-0378">Hydrolase</keyword>
<evidence type="ECO:0000313" key="2">
    <source>
        <dbReference type="EMBL" id="MDX8305254.1"/>
    </source>
</evidence>
<sequence>MKSKMTIRIAMLSAAVVLGATETLARDHREGDDRGRAAPTAVAGNDRVFDLPLRGGEIQRVLASVPAHPRGTVVMLPGGAGDVGLERDGDIRHDHNFVVRTRTLWNNHGYAVLIPDTINRANLRGLRSSPAYAALVSDLVAFARQRIAGPVFLLGTSQGSIAAMNGAAHAQPGSIAGVVLTESVSVMGGSGETVFSAHPERVRVAALIVANSDDRCIVAPPEAATRIAAAMTASHDVHVVTVSGGITRSSKDCGSLTPHGYYGIEDQVIGKISNWLNAHDR</sequence>
<proteinExistence type="predicted"/>
<reference evidence="2 4" key="1">
    <citation type="journal article" date="2023" name="Phytobiomes J">
        <title>Deciphering the key players within the bacterial microbiota associated with aerial crown gall tumors on rhododendron: Insights into the gallobiome.</title>
        <authorList>
            <person name="Kuzmanovic N."/>
            <person name="Nesme J."/>
            <person name="Wolf J."/>
            <person name="Neumann-Schaal M."/>
            <person name="Petersen J."/>
            <person name="Fernandez-Gnecco G."/>
            <person name="Sproeer C."/>
            <person name="Bunk B."/>
            <person name="Overmann J."/>
            <person name="Sorensen S.J."/>
            <person name="Idczak E."/>
            <person name="Smalla K."/>
        </authorList>
    </citation>
    <scope>NUCLEOTIDE SEQUENCE</scope>
    <source>
        <strain evidence="2">Rho-11.1</strain>
        <strain evidence="3">Rho-14.1</strain>
        <strain evidence="4">rho-14.1</strain>
    </source>
</reference>
<keyword evidence="1" id="KW-0732">Signal</keyword>
<feature type="signal peptide" evidence="1">
    <location>
        <begin position="1"/>
        <end position="25"/>
    </location>
</feature>
<evidence type="ECO:0000313" key="3">
    <source>
        <dbReference type="EMBL" id="MDX8332548.1"/>
    </source>
</evidence>
<comment type="caution">
    <text evidence="2">The sequence shown here is derived from an EMBL/GenBank/DDBJ whole genome shotgun (WGS) entry which is preliminary data.</text>
</comment>
<dbReference type="EMBL" id="JAVRAD010000019">
    <property type="protein sequence ID" value="MDX8332548.1"/>
    <property type="molecule type" value="Genomic_DNA"/>
</dbReference>
<name>A0AAW9FIM4_9HYPH</name>
<dbReference type="EMBL" id="JAVRAF010000015">
    <property type="protein sequence ID" value="MDX8305254.1"/>
    <property type="molecule type" value="Genomic_DNA"/>
</dbReference>
<keyword evidence="4" id="KW-1185">Reference proteome</keyword>
<feature type="chain" id="PRO_5043891852" evidence="1">
    <location>
        <begin position="26"/>
        <end position="281"/>
    </location>
</feature>
<dbReference type="InterPro" id="IPR029058">
    <property type="entry name" value="AB_hydrolase_fold"/>
</dbReference>
<dbReference type="SUPFAM" id="SSF53474">
    <property type="entry name" value="alpha/beta-Hydrolases"/>
    <property type="match status" value="1"/>
</dbReference>